<gene>
    <name evidence="1" type="ORF">PR048_010203</name>
</gene>
<protein>
    <submittedName>
        <fullName evidence="1">Uncharacterized protein</fullName>
    </submittedName>
</protein>
<sequence length="83" mass="9521">MEMSNWDFVASACLEKKNTNKKKNIEDDFSGDNLQPLWPNDKAISAPKLSDLKSIMHLIPSDCRDFYDKLYTNGRTHVDIDAD</sequence>
<dbReference type="Proteomes" id="UP001159363">
    <property type="component" value="Chromosome 3"/>
</dbReference>
<evidence type="ECO:0000313" key="2">
    <source>
        <dbReference type="Proteomes" id="UP001159363"/>
    </source>
</evidence>
<feature type="non-terminal residue" evidence="1">
    <location>
        <position position="83"/>
    </location>
</feature>
<reference evidence="1 2" key="1">
    <citation type="submission" date="2023-02" db="EMBL/GenBank/DDBJ databases">
        <title>LHISI_Scaffold_Assembly.</title>
        <authorList>
            <person name="Stuart O.P."/>
            <person name="Cleave R."/>
            <person name="Magrath M.J.L."/>
            <person name="Mikheyev A.S."/>
        </authorList>
    </citation>
    <scope>NUCLEOTIDE SEQUENCE [LARGE SCALE GENOMIC DNA]</scope>
    <source>
        <strain evidence="1">Daus_M_001</strain>
        <tissue evidence="1">Leg muscle</tissue>
    </source>
</reference>
<name>A0ABQ9I353_9NEOP</name>
<proteinExistence type="predicted"/>
<comment type="caution">
    <text evidence="1">The sequence shown here is derived from an EMBL/GenBank/DDBJ whole genome shotgun (WGS) entry which is preliminary data.</text>
</comment>
<keyword evidence="2" id="KW-1185">Reference proteome</keyword>
<organism evidence="1 2">
    <name type="scientific">Dryococelus australis</name>
    <dbReference type="NCBI Taxonomy" id="614101"/>
    <lineage>
        <taxon>Eukaryota</taxon>
        <taxon>Metazoa</taxon>
        <taxon>Ecdysozoa</taxon>
        <taxon>Arthropoda</taxon>
        <taxon>Hexapoda</taxon>
        <taxon>Insecta</taxon>
        <taxon>Pterygota</taxon>
        <taxon>Neoptera</taxon>
        <taxon>Polyneoptera</taxon>
        <taxon>Phasmatodea</taxon>
        <taxon>Verophasmatodea</taxon>
        <taxon>Anareolatae</taxon>
        <taxon>Phasmatidae</taxon>
        <taxon>Eurycanthinae</taxon>
        <taxon>Dryococelus</taxon>
    </lineage>
</organism>
<evidence type="ECO:0000313" key="1">
    <source>
        <dbReference type="EMBL" id="KAJ8890694.1"/>
    </source>
</evidence>
<accession>A0ABQ9I353</accession>
<dbReference type="EMBL" id="JARBHB010000003">
    <property type="protein sequence ID" value="KAJ8890694.1"/>
    <property type="molecule type" value="Genomic_DNA"/>
</dbReference>